<dbReference type="EMBL" id="AOHV01000005">
    <property type="protein sequence ID" value="ELY41362.1"/>
    <property type="molecule type" value="Genomic_DNA"/>
</dbReference>
<gene>
    <name evidence="1" type="ORF">C497_01330</name>
</gene>
<organism evidence="1 2">
    <name type="scientific">Halalkalicoccus jeotgali (strain DSM 18796 / CECT 7217 / JCM 14584 / KCTC 4019 / B3)</name>
    <dbReference type="NCBI Taxonomy" id="795797"/>
    <lineage>
        <taxon>Archaea</taxon>
        <taxon>Methanobacteriati</taxon>
        <taxon>Methanobacteriota</taxon>
        <taxon>Stenosarchaea group</taxon>
        <taxon>Halobacteria</taxon>
        <taxon>Halobacteriales</taxon>
        <taxon>Halococcaceae</taxon>
        <taxon>Halalkalicoccus</taxon>
    </lineage>
</organism>
<dbReference type="AlphaFoldDB" id="L9VWH9"/>
<evidence type="ECO:0000313" key="2">
    <source>
        <dbReference type="Proteomes" id="UP000011645"/>
    </source>
</evidence>
<accession>L9VWH9</accession>
<keyword evidence="2" id="KW-1185">Reference proteome</keyword>
<dbReference type="PATRIC" id="fig|795797.19.peg.225"/>
<protein>
    <submittedName>
        <fullName evidence="1">Uncharacterized protein</fullName>
    </submittedName>
</protein>
<dbReference type="Proteomes" id="UP000011645">
    <property type="component" value="Unassembled WGS sequence"/>
</dbReference>
<proteinExistence type="predicted"/>
<comment type="caution">
    <text evidence="1">The sequence shown here is derived from an EMBL/GenBank/DDBJ whole genome shotgun (WGS) entry which is preliminary data.</text>
</comment>
<name>L9VWH9_HALJB</name>
<reference evidence="1 2" key="1">
    <citation type="journal article" date="2014" name="PLoS Genet.">
        <title>Phylogenetically driven sequencing of extremely halophilic archaea reveals strategies for static and dynamic osmo-response.</title>
        <authorList>
            <person name="Becker E.A."/>
            <person name="Seitzer P.M."/>
            <person name="Tritt A."/>
            <person name="Larsen D."/>
            <person name="Krusor M."/>
            <person name="Yao A.I."/>
            <person name="Wu D."/>
            <person name="Madern D."/>
            <person name="Eisen J.A."/>
            <person name="Darling A.E."/>
            <person name="Facciotti M.T."/>
        </authorList>
    </citation>
    <scope>NUCLEOTIDE SEQUENCE [LARGE SCALE GENOMIC DNA]</scope>
    <source>
        <strain evidence="2">DSM 18796 / CECT 7217 / JCM 14584 / KCTC 4019 / B3</strain>
    </source>
</reference>
<evidence type="ECO:0000313" key="1">
    <source>
        <dbReference type="EMBL" id="ELY41362.1"/>
    </source>
</evidence>
<sequence>MTFTHVYNTTVKTAQGTLVVTSVELSDSRFGAGIPGLWGGYSIGLSGMRFANRAAFVPIVLACEFVAG</sequence>